<gene>
    <name evidence="12" type="ORF">EV201_0271</name>
</gene>
<dbReference type="InterPro" id="IPR001650">
    <property type="entry name" value="Helicase_C-like"/>
</dbReference>
<keyword evidence="4 7" id="KW-0067">ATP-binding</keyword>
<feature type="short sequence motif" description="Q motif" evidence="6">
    <location>
        <begin position="2"/>
        <end position="30"/>
    </location>
</feature>
<dbReference type="OrthoDB" id="9785240at2"/>
<feature type="domain" description="Helicase ATP-binding" evidence="9">
    <location>
        <begin position="34"/>
        <end position="205"/>
    </location>
</feature>
<evidence type="ECO:0000256" key="7">
    <source>
        <dbReference type="RuleBase" id="RU000492"/>
    </source>
</evidence>
<evidence type="ECO:0000259" key="10">
    <source>
        <dbReference type="PROSITE" id="PS51194"/>
    </source>
</evidence>
<evidence type="ECO:0000256" key="8">
    <source>
        <dbReference type="SAM" id="MobiDB-lite"/>
    </source>
</evidence>
<feature type="domain" description="Helicase C-terminal" evidence="10">
    <location>
        <begin position="235"/>
        <end position="376"/>
    </location>
</feature>
<feature type="compositionally biased region" description="Basic and acidic residues" evidence="8">
    <location>
        <begin position="573"/>
        <end position="597"/>
    </location>
</feature>
<evidence type="ECO:0000256" key="5">
    <source>
        <dbReference type="ARBA" id="ARBA00038437"/>
    </source>
</evidence>
<protein>
    <submittedName>
        <fullName evidence="12">ATP-dependent RNA helicase DeaD</fullName>
    </submittedName>
</protein>
<dbReference type="InterPro" id="IPR014001">
    <property type="entry name" value="Helicase_ATP-bd"/>
</dbReference>
<dbReference type="Pfam" id="PF00271">
    <property type="entry name" value="Helicase_C"/>
    <property type="match status" value="1"/>
</dbReference>
<dbReference type="CDD" id="cd00268">
    <property type="entry name" value="DEADc"/>
    <property type="match status" value="1"/>
</dbReference>
<dbReference type="PROSITE" id="PS51195">
    <property type="entry name" value="Q_MOTIF"/>
    <property type="match status" value="1"/>
</dbReference>
<dbReference type="InterPro" id="IPR005580">
    <property type="entry name" value="DbpA/CsdA_RNA-bd_dom"/>
</dbReference>
<name>A0A4Q7VHW3_9BACT</name>
<dbReference type="PANTHER" id="PTHR47959:SF13">
    <property type="entry name" value="ATP-DEPENDENT RNA HELICASE RHLE"/>
    <property type="match status" value="1"/>
</dbReference>
<dbReference type="CDD" id="cd12252">
    <property type="entry name" value="RRM_DbpA"/>
    <property type="match status" value="1"/>
</dbReference>
<dbReference type="Gene3D" id="3.30.70.330">
    <property type="match status" value="1"/>
</dbReference>
<dbReference type="GO" id="GO:0005524">
    <property type="term" value="F:ATP binding"/>
    <property type="evidence" value="ECO:0007669"/>
    <property type="project" value="UniProtKB-KW"/>
</dbReference>
<dbReference type="Pfam" id="PF03880">
    <property type="entry name" value="DbpA"/>
    <property type="match status" value="1"/>
</dbReference>
<keyword evidence="2 7" id="KW-0378">Hydrolase</keyword>
<evidence type="ECO:0000256" key="6">
    <source>
        <dbReference type="PROSITE-ProRule" id="PRU00552"/>
    </source>
</evidence>
<accession>A0A4Q7VHW3</accession>
<keyword evidence="13" id="KW-1185">Reference proteome</keyword>
<evidence type="ECO:0000256" key="3">
    <source>
        <dbReference type="ARBA" id="ARBA00022806"/>
    </source>
</evidence>
<dbReference type="Pfam" id="PF00270">
    <property type="entry name" value="DEAD"/>
    <property type="match status" value="1"/>
</dbReference>
<dbReference type="GO" id="GO:0016787">
    <property type="term" value="F:hydrolase activity"/>
    <property type="evidence" value="ECO:0007669"/>
    <property type="project" value="UniProtKB-KW"/>
</dbReference>
<evidence type="ECO:0000313" key="13">
    <source>
        <dbReference type="Proteomes" id="UP000293562"/>
    </source>
</evidence>
<evidence type="ECO:0000256" key="4">
    <source>
        <dbReference type="ARBA" id="ARBA00022840"/>
    </source>
</evidence>
<proteinExistence type="inferred from homology"/>
<dbReference type="SMART" id="SM00487">
    <property type="entry name" value="DEXDc"/>
    <property type="match status" value="1"/>
</dbReference>
<dbReference type="GO" id="GO:0005829">
    <property type="term" value="C:cytosol"/>
    <property type="evidence" value="ECO:0007669"/>
    <property type="project" value="TreeGrafter"/>
</dbReference>
<dbReference type="RefSeq" id="WP_130305593.1">
    <property type="nucleotide sequence ID" value="NZ_SHKN01000001.1"/>
</dbReference>
<dbReference type="PANTHER" id="PTHR47959">
    <property type="entry name" value="ATP-DEPENDENT RNA HELICASE RHLE-RELATED"/>
    <property type="match status" value="1"/>
</dbReference>
<feature type="region of interest" description="Disordered" evidence="8">
    <location>
        <begin position="530"/>
        <end position="603"/>
    </location>
</feature>
<dbReference type="SUPFAM" id="SSF52540">
    <property type="entry name" value="P-loop containing nucleoside triphosphate hydrolases"/>
    <property type="match status" value="1"/>
</dbReference>
<dbReference type="GO" id="GO:0003724">
    <property type="term" value="F:RNA helicase activity"/>
    <property type="evidence" value="ECO:0007669"/>
    <property type="project" value="InterPro"/>
</dbReference>
<dbReference type="InterPro" id="IPR014014">
    <property type="entry name" value="RNA_helicase_DEAD_Q_motif"/>
</dbReference>
<dbReference type="InterPro" id="IPR000629">
    <property type="entry name" value="RNA-helicase_DEAD-box_CS"/>
</dbReference>
<dbReference type="InterPro" id="IPR012677">
    <property type="entry name" value="Nucleotide-bd_a/b_plait_sf"/>
</dbReference>
<dbReference type="GO" id="GO:0003676">
    <property type="term" value="F:nucleic acid binding"/>
    <property type="evidence" value="ECO:0007669"/>
    <property type="project" value="InterPro"/>
</dbReference>
<evidence type="ECO:0000256" key="1">
    <source>
        <dbReference type="ARBA" id="ARBA00022741"/>
    </source>
</evidence>
<evidence type="ECO:0000256" key="2">
    <source>
        <dbReference type="ARBA" id="ARBA00022801"/>
    </source>
</evidence>
<dbReference type="SMART" id="SM00490">
    <property type="entry name" value="HELICc"/>
    <property type="match status" value="1"/>
</dbReference>
<dbReference type="InterPro" id="IPR044742">
    <property type="entry name" value="DEAD/DEAH_RhlB"/>
</dbReference>
<feature type="compositionally biased region" description="Basic and acidic residues" evidence="8">
    <location>
        <begin position="530"/>
        <end position="544"/>
    </location>
</feature>
<dbReference type="Proteomes" id="UP000293562">
    <property type="component" value="Unassembled WGS sequence"/>
</dbReference>
<comment type="similarity">
    <text evidence="5 7">Belongs to the DEAD box helicase family.</text>
</comment>
<organism evidence="12 13">
    <name type="scientific">Ancylomarina subtilis</name>
    <dbReference type="NCBI Taxonomy" id="1639035"/>
    <lineage>
        <taxon>Bacteria</taxon>
        <taxon>Pseudomonadati</taxon>
        <taxon>Bacteroidota</taxon>
        <taxon>Bacteroidia</taxon>
        <taxon>Marinilabiliales</taxon>
        <taxon>Marinifilaceae</taxon>
        <taxon>Ancylomarina</taxon>
    </lineage>
</organism>
<sequence length="603" mass="67931">MNSFENLGLSRPILEAITELGFKTPTAIQEKAIPVLLEGRSDFVGLAQTGTGKTAAFGLPLLQLIEPDEKIPQALILSPTRELGIQIAEDLKTFSKNILNLNVVNVYGGASIDDQIRKIKRGAHVVVATPGRLLDLIRRKAINLSKVEYVILDEADEMLNMGFKEDIDAILSSTSDEKLTWLFSATMSGEVRRISKNYMTDPVEVTVGTANTTNTNIEHQYYLMNNRDRYNVLKRIVDFYPDIYGIVFCRTRKETQEVAELLMKDGYNADALHGDLSQVQRDRVMRSFKSKSLQMLVATDVAARGIDVDDLTHVLHYNLPDELEYYTHRSGRTARAGRKGISIALVTPRDERRVRDLSRRLKMDFEQVRIPGGAEVCERQVLNFMHRVIEVNVEEEAIGQFLPAIHEELKDLDRDELVKRMVSLEFNRFWDYYKDAQDLNMRSTTQKRVRQNDGAVSTEDRLFINIGRKDGIDVPSLLTLIHKQCGVRGKNVGRVDLKGVFSFFDVDKAFTEEVIKGFAGAEVGGRAIRIEVSGDRPESSDRPRGGNRSRGGYSGGGDRSRSYSGGGRSRGGSGDRSRSKGDDSRDRRRKSDGGRTFDRRRRD</sequence>
<dbReference type="EMBL" id="SHKN01000001">
    <property type="protein sequence ID" value="RZT95647.1"/>
    <property type="molecule type" value="Genomic_DNA"/>
</dbReference>
<evidence type="ECO:0000259" key="11">
    <source>
        <dbReference type="PROSITE" id="PS51195"/>
    </source>
</evidence>
<dbReference type="InterPro" id="IPR027417">
    <property type="entry name" value="P-loop_NTPase"/>
</dbReference>
<dbReference type="CDD" id="cd18787">
    <property type="entry name" value="SF2_C_DEAD"/>
    <property type="match status" value="1"/>
</dbReference>
<feature type="compositionally biased region" description="Gly residues" evidence="8">
    <location>
        <begin position="548"/>
        <end position="557"/>
    </location>
</feature>
<feature type="domain" description="DEAD-box RNA helicase Q" evidence="11">
    <location>
        <begin position="2"/>
        <end position="30"/>
    </location>
</feature>
<reference evidence="12 13" key="1">
    <citation type="submission" date="2019-02" db="EMBL/GenBank/DDBJ databases">
        <title>Genomic Encyclopedia of Type Strains, Phase IV (KMG-IV): sequencing the most valuable type-strain genomes for metagenomic binning, comparative biology and taxonomic classification.</title>
        <authorList>
            <person name="Goeker M."/>
        </authorList>
    </citation>
    <scope>NUCLEOTIDE SEQUENCE [LARGE SCALE GENOMIC DNA]</scope>
    <source>
        <strain evidence="12 13">DSM 28825</strain>
    </source>
</reference>
<evidence type="ECO:0000313" key="12">
    <source>
        <dbReference type="EMBL" id="RZT95647.1"/>
    </source>
</evidence>
<evidence type="ECO:0000259" key="9">
    <source>
        <dbReference type="PROSITE" id="PS51192"/>
    </source>
</evidence>
<keyword evidence="3 7" id="KW-0347">Helicase</keyword>
<dbReference type="AlphaFoldDB" id="A0A4Q7VHW3"/>
<dbReference type="PROSITE" id="PS51192">
    <property type="entry name" value="HELICASE_ATP_BIND_1"/>
    <property type="match status" value="1"/>
</dbReference>
<comment type="caution">
    <text evidence="12">The sequence shown here is derived from an EMBL/GenBank/DDBJ whole genome shotgun (WGS) entry which is preliminary data.</text>
</comment>
<keyword evidence="1 7" id="KW-0547">Nucleotide-binding</keyword>
<dbReference type="InterPro" id="IPR050079">
    <property type="entry name" value="DEAD_box_RNA_helicase"/>
</dbReference>
<dbReference type="InterPro" id="IPR011545">
    <property type="entry name" value="DEAD/DEAH_box_helicase_dom"/>
</dbReference>
<dbReference type="PROSITE" id="PS00039">
    <property type="entry name" value="DEAD_ATP_HELICASE"/>
    <property type="match status" value="1"/>
</dbReference>
<dbReference type="PROSITE" id="PS51194">
    <property type="entry name" value="HELICASE_CTER"/>
    <property type="match status" value="1"/>
</dbReference>
<dbReference type="Gene3D" id="3.40.50.300">
    <property type="entry name" value="P-loop containing nucleotide triphosphate hydrolases"/>
    <property type="match status" value="2"/>
</dbReference>